<evidence type="ECO:0000259" key="3">
    <source>
        <dbReference type="Pfam" id="PF24976"/>
    </source>
</evidence>
<proteinExistence type="predicted"/>
<accession>A0A5S6QR87</accession>
<dbReference type="InterPro" id="IPR012674">
    <property type="entry name" value="Calycin"/>
</dbReference>
<sequence length="570" mass="61247">MCPLKMIAAAPFGQFPVCFPALRNCQTFQEKYSRAELIIFMTIKPFTMPFWMLLLLLVIRTTAASPQGGQYVLPKQTLSAPKPVVPADLAHYFQLSDPKTRRIVDSYLPGVVPPANFDIVDDGGSPAGAVTVKVPTALVRGVQLAERIADGKVGNPLSGIFSKSASSTSAQEIPGKLATSGSSISGIPNVFPKLPKAPVVQPAQVGLYDSILPTRPDVPESGMGPILSSGEAKAVEGSTGGIGEIFQPLIREAQEKLQLGPGKRYPESAVHTSGDLARTRPPDNEFPSVDFPFPIPDPPQKRGGLVTQILHSIGLSKLADQISMDEVKAVSGIRPPGAPGSSVISGTLYNILSNADPKEKAKILQKGVENMAVGPNLAIIENLLLQPNSPLCLPKPATVSDFDVDSFTGRWYQVVYSPPLSSGPCSMIAYKKIADVGKGNPGTIFDTFEYTSGTAPLSKPRIASGYGIVKGPGQLIYRTSNSPNDIRVHIIKTGPLNKRGQYEYVVMTVTCNYPLHVLARDPVQYKVKYEKEVNEFLEAKKLIAGWSKALNLVAPVDYNLCIFPPTLFND</sequence>
<keyword evidence="4" id="KW-1185">Reference proteome</keyword>
<feature type="transmembrane region" description="Helical" evidence="2">
    <location>
        <begin position="37"/>
        <end position="59"/>
    </location>
</feature>
<evidence type="ECO:0000313" key="4">
    <source>
        <dbReference type="Proteomes" id="UP000046395"/>
    </source>
</evidence>
<reference evidence="5" key="1">
    <citation type="submission" date="2019-12" db="UniProtKB">
        <authorList>
            <consortium name="WormBaseParasite"/>
        </authorList>
    </citation>
    <scope>IDENTIFICATION</scope>
</reference>
<evidence type="ECO:0000313" key="5">
    <source>
        <dbReference type="WBParaSite" id="TMUE_2000009866.1"/>
    </source>
</evidence>
<dbReference type="WBParaSite" id="TMUE_2000009866.1">
    <property type="protein sequence ID" value="TMUE_2000009866.1"/>
    <property type="gene ID" value="WBGene00288716"/>
</dbReference>
<name>A0A5S6QR87_TRIMR</name>
<dbReference type="InterPro" id="IPR056868">
    <property type="entry name" value="Lipocalin_dom_nem"/>
</dbReference>
<evidence type="ECO:0000256" key="2">
    <source>
        <dbReference type="SAM" id="Phobius"/>
    </source>
</evidence>
<dbReference type="Proteomes" id="UP000046395">
    <property type="component" value="Unassembled WGS sequence"/>
</dbReference>
<dbReference type="Gene3D" id="2.40.128.20">
    <property type="match status" value="1"/>
</dbReference>
<dbReference type="PANTHER" id="PTHR37437">
    <property type="entry name" value="LIPOCALIN-RELATED PROTEIN-RELATED"/>
    <property type="match status" value="1"/>
</dbReference>
<dbReference type="STRING" id="70415.A0A5S6QR87"/>
<keyword evidence="2" id="KW-1133">Transmembrane helix</keyword>
<organism evidence="4 5">
    <name type="scientific">Trichuris muris</name>
    <name type="common">Mouse whipworm</name>
    <dbReference type="NCBI Taxonomy" id="70415"/>
    <lineage>
        <taxon>Eukaryota</taxon>
        <taxon>Metazoa</taxon>
        <taxon>Ecdysozoa</taxon>
        <taxon>Nematoda</taxon>
        <taxon>Enoplea</taxon>
        <taxon>Dorylaimia</taxon>
        <taxon>Trichinellida</taxon>
        <taxon>Trichuridae</taxon>
        <taxon>Trichuris</taxon>
    </lineage>
</organism>
<dbReference type="Pfam" id="PF24976">
    <property type="entry name" value="Lipocalin_10"/>
    <property type="match status" value="1"/>
</dbReference>
<dbReference type="SUPFAM" id="SSF50814">
    <property type="entry name" value="Lipocalins"/>
    <property type="match status" value="1"/>
</dbReference>
<feature type="region of interest" description="Disordered" evidence="1">
    <location>
        <begin position="260"/>
        <end position="281"/>
    </location>
</feature>
<keyword evidence="2" id="KW-0812">Transmembrane</keyword>
<dbReference type="PANTHER" id="PTHR37437:SF4">
    <property type="entry name" value="LIPOCALIN-RELATED PROTEIN"/>
    <property type="match status" value="1"/>
</dbReference>
<keyword evidence="2" id="KW-0472">Membrane</keyword>
<protein>
    <submittedName>
        <fullName evidence="5">Lipocalin/cytosolic fatty-acid binding domain-containing protein</fullName>
    </submittedName>
</protein>
<dbReference type="AlphaFoldDB" id="A0A5S6QR87"/>
<evidence type="ECO:0000256" key="1">
    <source>
        <dbReference type="SAM" id="MobiDB-lite"/>
    </source>
</evidence>
<feature type="domain" description="Lipocalin" evidence="3">
    <location>
        <begin position="401"/>
        <end position="561"/>
    </location>
</feature>